<feature type="non-terminal residue" evidence="2">
    <location>
        <position position="43"/>
    </location>
</feature>
<feature type="domain" description="DUF559" evidence="1">
    <location>
        <begin position="6"/>
        <end position="43"/>
    </location>
</feature>
<name>A0A1G6QBU0_9BACT</name>
<evidence type="ECO:0000259" key="1">
    <source>
        <dbReference type="Pfam" id="PF04480"/>
    </source>
</evidence>
<dbReference type="RefSeq" id="WP_143012958.1">
    <property type="nucleotide sequence ID" value="NZ_FMYV01000011.1"/>
</dbReference>
<proteinExistence type="predicted"/>
<dbReference type="InterPro" id="IPR007569">
    <property type="entry name" value="DUF559"/>
</dbReference>
<keyword evidence="3" id="KW-1185">Reference proteome</keyword>
<accession>A0A1G6QBU0</accession>
<evidence type="ECO:0000313" key="3">
    <source>
        <dbReference type="Proteomes" id="UP000199322"/>
    </source>
</evidence>
<dbReference type="EMBL" id="FMYV01000011">
    <property type="protein sequence ID" value="SDC89768.1"/>
    <property type="molecule type" value="Genomic_DNA"/>
</dbReference>
<protein>
    <recommendedName>
        <fullName evidence="1">DUF559 domain-containing protein</fullName>
    </recommendedName>
</protein>
<dbReference type="AlphaFoldDB" id="A0A1G6QBU0"/>
<dbReference type="Pfam" id="PF04480">
    <property type="entry name" value="DUF559"/>
    <property type="match status" value="1"/>
</dbReference>
<organism evidence="2 3">
    <name type="scientific">Geotoga petraea</name>
    <dbReference type="NCBI Taxonomy" id="28234"/>
    <lineage>
        <taxon>Bacteria</taxon>
        <taxon>Thermotogati</taxon>
        <taxon>Thermotogota</taxon>
        <taxon>Thermotogae</taxon>
        <taxon>Petrotogales</taxon>
        <taxon>Petrotogaceae</taxon>
        <taxon>Geotoga</taxon>
    </lineage>
</organism>
<reference evidence="2 3" key="1">
    <citation type="submission" date="2016-10" db="EMBL/GenBank/DDBJ databases">
        <authorList>
            <person name="de Groot N.N."/>
        </authorList>
    </citation>
    <scope>NUCLEOTIDE SEQUENCE [LARGE SCALE GENOMIC DNA]</scope>
    <source>
        <strain evidence="2 3">WG14</strain>
    </source>
</reference>
<evidence type="ECO:0000313" key="2">
    <source>
        <dbReference type="EMBL" id="SDC89768.1"/>
    </source>
</evidence>
<gene>
    <name evidence="2" type="ORF">SAMN04488588_2042</name>
</gene>
<sequence length="43" mass="5410">MHDYEELKKFAKELRKKSTISEVILWNELKNKKFYGYKFNRQK</sequence>
<dbReference type="Proteomes" id="UP000199322">
    <property type="component" value="Unassembled WGS sequence"/>
</dbReference>